<evidence type="ECO:0000256" key="4">
    <source>
        <dbReference type="ARBA" id="ARBA00022741"/>
    </source>
</evidence>
<keyword evidence="12" id="KW-1185">Reference proteome</keyword>
<feature type="compositionally biased region" description="Polar residues" evidence="8">
    <location>
        <begin position="672"/>
        <end position="683"/>
    </location>
</feature>
<keyword evidence="9" id="KW-1133">Transmembrane helix</keyword>
<feature type="region of interest" description="Disordered" evidence="8">
    <location>
        <begin position="618"/>
        <end position="787"/>
    </location>
</feature>
<dbReference type="Gene3D" id="3.30.200.20">
    <property type="entry name" value="Phosphorylase Kinase, domain 1"/>
    <property type="match status" value="1"/>
</dbReference>
<keyword evidence="9" id="KW-0472">Membrane</keyword>
<gene>
    <name evidence="11" type="ORF">EV192_105425</name>
</gene>
<feature type="transmembrane region" description="Helical" evidence="9">
    <location>
        <begin position="64"/>
        <end position="84"/>
    </location>
</feature>
<dbReference type="Proteomes" id="UP000295680">
    <property type="component" value="Unassembled WGS sequence"/>
</dbReference>
<keyword evidence="9" id="KW-0812">Transmembrane</keyword>
<proteinExistence type="predicted"/>
<keyword evidence="4 7" id="KW-0547">Nucleotide-binding</keyword>
<name>A0A4R2JMM6_9PSEU</name>
<protein>
    <recommendedName>
        <fullName evidence="1">non-specific serine/threonine protein kinase</fullName>
        <ecNumber evidence="1">2.7.11.1</ecNumber>
    </recommendedName>
</protein>
<feature type="region of interest" description="Disordered" evidence="8">
    <location>
        <begin position="234"/>
        <end position="318"/>
    </location>
</feature>
<evidence type="ECO:0000256" key="3">
    <source>
        <dbReference type="ARBA" id="ARBA00022679"/>
    </source>
</evidence>
<dbReference type="InterPro" id="IPR000719">
    <property type="entry name" value="Prot_kinase_dom"/>
</dbReference>
<feature type="transmembrane region" description="Helical" evidence="9">
    <location>
        <begin position="146"/>
        <end position="168"/>
    </location>
</feature>
<feature type="compositionally biased region" description="Basic and acidic residues" evidence="8">
    <location>
        <begin position="749"/>
        <end position="762"/>
    </location>
</feature>
<keyword evidence="5 11" id="KW-0418">Kinase</keyword>
<evidence type="ECO:0000256" key="5">
    <source>
        <dbReference type="ARBA" id="ARBA00022777"/>
    </source>
</evidence>
<keyword evidence="6 7" id="KW-0067">ATP-binding</keyword>
<evidence type="ECO:0000256" key="7">
    <source>
        <dbReference type="PROSITE-ProRule" id="PRU10141"/>
    </source>
</evidence>
<dbReference type="PANTHER" id="PTHR43289">
    <property type="entry name" value="MITOGEN-ACTIVATED PROTEIN KINASE KINASE KINASE 20-RELATED"/>
    <property type="match status" value="1"/>
</dbReference>
<dbReference type="GO" id="GO:0005524">
    <property type="term" value="F:ATP binding"/>
    <property type="evidence" value="ECO:0007669"/>
    <property type="project" value="UniProtKB-UniRule"/>
</dbReference>
<comment type="caution">
    <text evidence="11">The sequence shown here is derived from an EMBL/GenBank/DDBJ whole genome shotgun (WGS) entry which is preliminary data.</text>
</comment>
<accession>A0A4R2JMM6</accession>
<sequence length="787" mass="84073">MDGLVRMAANLLSFAHTVFGPGIWPGDWIWATIAAGFFLAFFPIIASCLVALIRKGTGNGYHTATIAVFAIIGLVFAMAVPWLLANGVSQIYQSVAAGGDGRQFGLTAAEISTLTGQGSILVGQQANFLGGGQTVYDVLTRPGGGALYVVDIARLVVLPGLGALFVILQARTAVRRGPRWPGRLIWVPFVAFLVFSVGLAANTAFLLWIGFFLASILGLIPVLVIGPPSWTTINRSVQEDRPPAPPQQHQQQHQMPPPQQSQQMSPARQQLANFQPPPRRPDPIVPPLLSGQSPGQELLSGRQQPAKLAETPGPLPFPLAGGGALPPKSPTRQVANSMWTRSGGRFQKIRALGHGGFGTVWLAMDTQLDRTVAVKMAHAPDAEAEQRMLREARALAAVRHPNCVRVYDIVEDEDGLGIVMEYIEGMALADIVHDSGPLDDVATARLWVTIAGALSAAHAKGVLHRDIKPSNIMIDPSGMPHLIDFGIARSKGDSTLTKTGMMVGTPDFLAPETAAGGPASPASDAWQLAATVSYALTGEPPRGVRDNPMAALMAAAKAERVTHLPTQSVHSRLLAAALGPDLSNRPTLDTVIRQTGGWLSKNGHQEDGPITKVVRREDIQALDRTKVTVPKTTGPKTTGPKNTGPEQDRTKLTDPERTTITPPDRPQDPERTQITPPDPSRNQAAPPDPNRTQVTPPSQAPDPERTQATPALSNAGPPARPQGAPEDPERTQATTPPPTPARPPVAAPDPERTTRTDPERTQIRPPVPDPDRTRPTKQYPPTRQFGT</sequence>
<dbReference type="SMART" id="SM00220">
    <property type="entry name" value="S_TKc"/>
    <property type="match status" value="1"/>
</dbReference>
<evidence type="ECO:0000256" key="9">
    <source>
        <dbReference type="SAM" id="Phobius"/>
    </source>
</evidence>
<dbReference type="EC" id="2.7.11.1" evidence="1"/>
<dbReference type="PROSITE" id="PS50011">
    <property type="entry name" value="PROTEIN_KINASE_DOM"/>
    <property type="match status" value="1"/>
</dbReference>
<feature type="compositionally biased region" description="Pro residues" evidence="8">
    <location>
        <begin position="275"/>
        <end position="286"/>
    </location>
</feature>
<dbReference type="CDD" id="cd14014">
    <property type="entry name" value="STKc_PknB_like"/>
    <property type="match status" value="1"/>
</dbReference>
<feature type="compositionally biased region" description="Basic and acidic residues" evidence="8">
    <location>
        <begin position="646"/>
        <end position="657"/>
    </location>
</feature>
<dbReference type="EMBL" id="SLWS01000005">
    <property type="protein sequence ID" value="TCO58358.1"/>
    <property type="molecule type" value="Genomic_DNA"/>
</dbReference>
<feature type="compositionally biased region" description="Low complexity" evidence="8">
    <location>
        <begin position="247"/>
        <end position="270"/>
    </location>
</feature>
<evidence type="ECO:0000313" key="11">
    <source>
        <dbReference type="EMBL" id="TCO58358.1"/>
    </source>
</evidence>
<feature type="binding site" evidence="7">
    <location>
        <position position="375"/>
    </location>
    <ligand>
        <name>ATP</name>
        <dbReference type="ChEBI" id="CHEBI:30616"/>
    </ligand>
</feature>
<feature type="compositionally biased region" description="Pro residues" evidence="8">
    <location>
        <begin position="735"/>
        <end position="747"/>
    </location>
</feature>
<evidence type="ECO:0000259" key="10">
    <source>
        <dbReference type="PROSITE" id="PS50011"/>
    </source>
</evidence>
<dbReference type="Gene3D" id="1.10.510.10">
    <property type="entry name" value="Transferase(Phosphotransferase) domain 1"/>
    <property type="match status" value="1"/>
</dbReference>
<evidence type="ECO:0000256" key="1">
    <source>
        <dbReference type="ARBA" id="ARBA00012513"/>
    </source>
</evidence>
<keyword evidence="2 11" id="KW-0723">Serine/threonine-protein kinase</keyword>
<evidence type="ECO:0000256" key="8">
    <source>
        <dbReference type="SAM" id="MobiDB-lite"/>
    </source>
</evidence>
<reference evidence="11 12" key="1">
    <citation type="submission" date="2019-03" db="EMBL/GenBank/DDBJ databases">
        <title>Genomic Encyclopedia of Type Strains, Phase IV (KMG-IV): sequencing the most valuable type-strain genomes for metagenomic binning, comparative biology and taxonomic classification.</title>
        <authorList>
            <person name="Goeker M."/>
        </authorList>
    </citation>
    <scope>NUCLEOTIDE SEQUENCE [LARGE SCALE GENOMIC DNA]</scope>
    <source>
        <strain evidence="11 12">DSM 45934</strain>
    </source>
</reference>
<dbReference type="Pfam" id="PF00069">
    <property type="entry name" value="Pkinase"/>
    <property type="match status" value="1"/>
</dbReference>
<feature type="domain" description="Protein kinase" evidence="10">
    <location>
        <begin position="346"/>
        <end position="599"/>
    </location>
</feature>
<dbReference type="InterPro" id="IPR008271">
    <property type="entry name" value="Ser/Thr_kinase_AS"/>
</dbReference>
<dbReference type="AlphaFoldDB" id="A0A4R2JMM6"/>
<dbReference type="InterPro" id="IPR011009">
    <property type="entry name" value="Kinase-like_dom_sf"/>
</dbReference>
<keyword evidence="3" id="KW-0808">Transferase</keyword>
<evidence type="ECO:0000256" key="6">
    <source>
        <dbReference type="ARBA" id="ARBA00022840"/>
    </source>
</evidence>
<dbReference type="GO" id="GO:0004674">
    <property type="term" value="F:protein serine/threonine kinase activity"/>
    <property type="evidence" value="ECO:0007669"/>
    <property type="project" value="UniProtKB-KW"/>
</dbReference>
<dbReference type="SUPFAM" id="SSF56112">
    <property type="entry name" value="Protein kinase-like (PK-like)"/>
    <property type="match status" value="1"/>
</dbReference>
<evidence type="ECO:0000313" key="12">
    <source>
        <dbReference type="Proteomes" id="UP000295680"/>
    </source>
</evidence>
<dbReference type="InterPro" id="IPR017441">
    <property type="entry name" value="Protein_kinase_ATP_BS"/>
</dbReference>
<dbReference type="PROSITE" id="PS00107">
    <property type="entry name" value="PROTEIN_KINASE_ATP"/>
    <property type="match status" value="1"/>
</dbReference>
<organism evidence="11 12">
    <name type="scientific">Actinocrispum wychmicini</name>
    <dbReference type="NCBI Taxonomy" id="1213861"/>
    <lineage>
        <taxon>Bacteria</taxon>
        <taxon>Bacillati</taxon>
        <taxon>Actinomycetota</taxon>
        <taxon>Actinomycetes</taxon>
        <taxon>Pseudonocardiales</taxon>
        <taxon>Pseudonocardiaceae</taxon>
        <taxon>Actinocrispum</taxon>
    </lineage>
</organism>
<dbReference type="PROSITE" id="PS00108">
    <property type="entry name" value="PROTEIN_KINASE_ST"/>
    <property type="match status" value="1"/>
</dbReference>
<evidence type="ECO:0000256" key="2">
    <source>
        <dbReference type="ARBA" id="ARBA00022527"/>
    </source>
</evidence>
<feature type="compositionally biased region" description="Low complexity" evidence="8">
    <location>
        <begin position="627"/>
        <end position="645"/>
    </location>
</feature>
<feature type="transmembrane region" description="Helical" evidence="9">
    <location>
        <begin position="28"/>
        <end position="52"/>
    </location>
</feature>
<dbReference type="PANTHER" id="PTHR43289:SF6">
    <property type="entry name" value="SERINE_THREONINE-PROTEIN KINASE NEKL-3"/>
    <property type="match status" value="1"/>
</dbReference>